<evidence type="ECO:0000256" key="2">
    <source>
        <dbReference type="SAM" id="MobiDB-lite"/>
    </source>
</evidence>
<proteinExistence type="predicted"/>
<feature type="compositionally biased region" description="Basic and acidic residues" evidence="2">
    <location>
        <begin position="396"/>
        <end position="409"/>
    </location>
</feature>
<dbReference type="RefSeq" id="XP_014469201.1">
    <property type="nucleotide sequence ID" value="XM_014613715.1"/>
</dbReference>
<keyword evidence="1" id="KW-0175">Coiled coil</keyword>
<dbReference type="OrthoDB" id="197735at2759"/>
<dbReference type="AlphaFoldDB" id="A0A6P3WSU7"/>
<dbReference type="GO" id="GO:0010824">
    <property type="term" value="P:regulation of centrosome duplication"/>
    <property type="evidence" value="ECO:0007669"/>
    <property type="project" value="TreeGrafter"/>
</dbReference>
<dbReference type="InterPro" id="IPR030465">
    <property type="entry name" value="CEP131"/>
</dbReference>
<name>A0A6P3WSU7_DINQU</name>
<accession>A0A6P3WSU7</accession>
<reference evidence="4" key="1">
    <citation type="submission" date="2025-08" db="UniProtKB">
        <authorList>
            <consortium name="RefSeq"/>
        </authorList>
    </citation>
    <scope>IDENTIFICATION</scope>
</reference>
<feature type="compositionally biased region" description="Polar residues" evidence="2">
    <location>
        <begin position="385"/>
        <end position="395"/>
    </location>
</feature>
<dbReference type="KEGG" id="dqu:106741581"/>
<evidence type="ECO:0000256" key="1">
    <source>
        <dbReference type="SAM" id="Coils"/>
    </source>
</evidence>
<sequence>METKSLCEEKRDFNQNLIESPGSFEQLCDMINQLEKDNNIEIAECKQIDMCIKYDAVLEPALRNYTEQIEPERDATGEKCTSLASTYEDIMSFLGSFENDDTRENNIIANDATTIIPFCRGLSRYETGEQPISSCQQDDLETARLQIEEKNATIECLKDQLKSERKAACDKMTTQRRCHATKAKELENKYRTIVKRHQKFIEQLIAEKTDLTQKCDSLVRQIKETERKIQRDVKVINERHTVELQRVKENAAASEKIRRERWLEMKTSKIKEMTVKGLEPELHNMMEQHQGEIQELRRAHIKELQDVELRALRRSNQQLEQLRIELTDSHEKLLTKEKDVLTARYEEKLEKQETHFQTMQSTLAERFERDRSNLLAEQKKRDQETSAMMQQAQSHFQKEAEALREQHESAKKNFEESLRKEWLVWADDYKKQQNASFTRAEAKIRNDCQRERDKQIEIAISRLEKESRDMRAKLQQNFDDKFELMKEEYDARLQAAIKSENVYKNKLLLLEERFASTEIQLEKTENKFKECTSNLRDMDQTIAKLTVERDNAKEIARQEIETEKRELEDKIASLYQEITRNNVNTDQFMAQLYSRVKLVITQKVLVIKDLNKKLNGAISKCEHLEKLLDQQRKEYILKSL</sequence>
<feature type="coiled-coil region" evidence="1">
    <location>
        <begin position="140"/>
        <end position="228"/>
    </location>
</feature>
<dbReference type="CTD" id="36010"/>
<dbReference type="GO" id="GO:0035735">
    <property type="term" value="P:intraciliary transport involved in cilium assembly"/>
    <property type="evidence" value="ECO:0007669"/>
    <property type="project" value="InterPro"/>
</dbReference>
<gene>
    <name evidence="4" type="primary">LOC106741581</name>
</gene>
<evidence type="ECO:0000313" key="4">
    <source>
        <dbReference type="RefSeq" id="XP_014469201.1"/>
    </source>
</evidence>
<dbReference type="Proteomes" id="UP000515204">
    <property type="component" value="Unplaced"/>
</dbReference>
<dbReference type="GO" id="GO:0034451">
    <property type="term" value="C:centriolar satellite"/>
    <property type="evidence" value="ECO:0007669"/>
    <property type="project" value="TreeGrafter"/>
</dbReference>
<dbReference type="GeneID" id="106741581"/>
<evidence type="ECO:0000313" key="3">
    <source>
        <dbReference type="Proteomes" id="UP000515204"/>
    </source>
</evidence>
<dbReference type="PANTHER" id="PTHR31540">
    <property type="entry name" value="CENTROSOMAL PROTEIN OF 131 KDA"/>
    <property type="match status" value="1"/>
</dbReference>
<keyword evidence="3" id="KW-1185">Reference proteome</keyword>
<feature type="coiled-coil region" evidence="1">
    <location>
        <begin position="286"/>
        <end position="336"/>
    </location>
</feature>
<organism evidence="3 4">
    <name type="scientific">Dinoponera quadriceps</name>
    <name type="common">South American ant</name>
    <dbReference type="NCBI Taxonomy" id="609295"/>
    <lineage>
        <taxon>Eukaryota</taxon>
        <taxon>Metazoa</taxon>
        <taxon>Ecdysozoa</taxon>
        <taxon>Arthropoda</taxon>
        <taxon>Hexapoda</taxon>
        <taxon>Insecta</taxon>
        <taxon>Pterygota</taxon>
        <taxon>Neoptera</taxon>
        <taxon>Endopterygota</taxon>
        <taxon>Hymenoptera</taxon>
        <taxon>Apocrita</taxon>
        <taxon>Aculeata</taxon>
        <taxon>Formicoidea</taxon>
        <taxon>Formicidae</taxon>
        <taxon>Ponerinae</taxon>
        <taxon>Ponerini</taxon>
        <taxon>Dinoponera</taxon>
    </lineage>
</organism>
<dbReference type="GO" id="GO:0005929">
    <property type="term" value="C:cilium"/>
    <property type="evidence" value="ECO:0007669"/>
    <property type="project" value="GOC"/>
</dbReference>
<dbReference type="PANTHER" id="PTHR31540:SF1">
    <property type="entry name" value="CENTROSOMAL PROTEIN OF 131 KDA"/>
    <property type="match status" value="1"/>
</dbReference>
<feature type="region of interest" description="Disordered" evidence="2">
    <location>
        <begin position="379"/>
        <end position="409"/>
    </location>
</feature>
<feature type="coiled-coil region" evidence="1">
    <location>
        <begin position="507"/>
        <end position="634"/>
    </location>
</feature>
<protein>
    <submittedName>
        <fullName evidence="4">Centrosomal protein of 131 kDa-like</fullName>
    </submittedName>
</protein>